<reference evidence="1 2" key="1">
    <citation type="submission" date="2019-03" db="EMBL/GenBank/DDBJ databases">
        <title>Root nodule microbial communities of legume samples collected from USA, Mexico and Botswana.</title>
        <authorList>
            <person name="Hirsch A."/>
        </authorList>
    </citation>
    <scope>NUCLEOTIDE SEQUENCE [LARGE SCALE GENOMIC DNA]</scope>
    <source>
        <strain evidence="1 2">55</strain>
    </source>
</reference>
<dbReference type="Proteomes" id="UP000295805">
    <property type="component" value="Unassembled WGS sequence"/>
</dbReference>
<dbReference type="EMBL" id="SMCX01000014">
    <property type="protein sequence ID" value="TCW23221.1"/>
    <property type="molecule type" value="Genomic_DNA"/>
</dbReference>
<sequence>MVSVDAVHRILAGDLLPTIRAAVADLGGDEPGSLVHTRPTPAGSGWPTNSAAVLVHHLCGVLTSWGAACLGGETISRDRGAEFAYTGPVEPELDRLAALVDRLPGWLAAAVERGDLADPAGTTVDVGRARTAGTFTPDWVVAHILHEVAAHTGQLQVTRDVLASRGASR</sequence>
<dbReference type="Pfam" id="PF04978">
    <property type="entry name" value="MST"/>
    <property type="match status" value="1"/>
</dbReference>
<gene>
    <name evidence="1" type="ORF">EDD19_11425</name>
</gene>
<comment type="caution">
    <text evidence="1">The sequence shown here is derived from an EMBL/GenBank/DDBJ whole genome shotgun (WGS) entry which is preliminary data.</text>
</comment>
<evidence type="ECO:0000313" key="2">
    <source>
        <dbReference type="Proteomes" id="UP000295805"/>
    </source>
</evidence>
<proteinExistence type="predicted"/>
<accession>A0A4R3ZSP1</accession>
<dbReference type="Gene3D" id="1.20.120.450">
    <property type="entry name" value="dinb family like domain"/>
    <property type="match status" value="1"/>
</dbReference>
<organism evidence="1 2">
    <name type="scientific">Dietzia cinnamea</name>
    <dbReference type="NCBI Taxonomy" id="321318"/>
    <lineage>
        <taxon>Bacteria</taxon>
        <taxon>Bacillati</taxon>
        <taxon>Actinomycetota</taxon>
        <taxon>Actinomycetes</taxon>
        <taxon>Mycobacteriales</taxon>
        <taxon>Dietziaceae</taxon>
        <taxon>Dietzia</taxon>
    </lineage>
</organism>
<dbReference type="GeneID" id="89530551"/>
<dbReference type="InterPro" id="IPR007061">
    <property type="entry name" value="MST-like"/>
</dbReference>
<evidence type="ECO:0000313" key="1">
    <source>
        <dbReference type="EMBL" id="TCW23221.1"/>
    </source>
</evidence>
<dbReference type="SUPFAM" id="SSF109854">
    <property type="entry name" value="DinB/YfiT-like putative metalloenzymes"/>
    <property type="match status" value="1"/>
</dbReference>
<name>A0A4R3ZSP1_9ACTN</name>
<protein>
    <submittedName>
        <fullName evidence="1">Uncharacterized protein DUF664</fullName>
    </submittedName>
</protein>
<dbReference type="InterPro" id="IPR034660">
    <property type="entry name" value="DinB/YfiT-like"/>
</dbReference>
<dbReference type="RefSeq" id="WP_165928494.1">
    <property type="nucleotide sequence ID" value="NZ_CP143053.1"/>
</dbReference>
<dbReference type="AlphaFoldDB" id="A0A4R3ZSP1"/>